<keyword evidence="2 10" id="KW-0812">Transmembrane</keyword>
<reference evidence="12" key="1">
    <citation type="submission" date="2025-08" db="UniProtKB">
        <authorList>
            <consortium name="Ensembl"/>
        </authorList>
    </citation>
    <scope>IDENTIFICATION</scope>
</reference>
<dbReference type="InterPro" id="IPR001368">
    <property type="entry name" value="TNFR/NGFR_Cys_rich_reg"/>
</dbReference>
<evidence type="ECO:0000256" key="2">
    <source>
        <dbReference type="ARBA" id="ARBA00022692"/>
    </source>
</evidence>
<dbReference type="OrthoDB" id="10017617at2759"/>
<evidence type="ECO:0000256" key="7">
    <source>
        <dbReference type="ARBA" id="ARBA00023170"/>
    </source>
</evidence>
<dbReference type="PANTHER" id="PTHR12120">
    <property type="entry name" value="TNFR-CYS DOMAIN-CONTAINING PROTEIN"/>
    <property type="match status" value="1"/>
</dbReference>
<dbReference type="GO" id="GO:0038023">
    <property type="term" value="F:signaling receptor activity"/>
    <property type="evidence" value="ECO:0007669"/>
    <property type="project" value="InterPro"/>
</dbReference>
<dbReference type="Proteomes" id="UP000261540">
    <property type="component" value="Unplaced"/>
</dbReference>
<feature type="domain" description="TNFR-Cys" evidence="11">
    <location>
        <begin position="43"/>
        <end position="82"/>
    </location>
</feature>
<dbReference type="Gene3D" id="2.10.50.10">
    <property type="entry name" value="Tumor Necrosis Factor Receptor, subunit A, domain 2"/>
    <property type="match status" value="1"/>
</dbReference>
<dbReference type="GO" id="GO:0046330">
    <property type="term" value="P:positive regulation of JNK cascade"/>
    <property type="evidence" value="ECO:0007669"/>
    <property type="project" value="InterPro"/>
</dbReference>
<evidence type="ECO:0000256" key="1">
    <source>
        <dbReference type="ARBA" id="ARBA00004167"/>
    </source>
</evidence>
<dbReference type="Ensembl" id="ENSPKIT00000013688.1">
    <property type="protein sequence ID" value="ENSPKIP00000032812.1"/>
    <property type="gene ID" value="ENSPKIG00000012764.1"/>
</dbReference>
<dbReference type="GO" id="GO:0005886">
    <property type="term" value="C:plasma membrane"/>
    <property type="evidence" value="ECO:0007669"/>
    <property type="project" value="TreeGrafter"/>
</dbReference>
<dbReference type="STRING" id="1676925.ENSPKIP00000032812"/>
<evidence type="ECO:0000256" key="9">
    <source>
        <dbReference type="SAM" id="MobiDB-lite"/>
    </source>
</evidence>
<reference evidence="12" key="2">
    <citation type="submission" date="2025-09" db="UniProtKB">
        <authorList>
            <consortium name="Ensembl"/>
        </authorList>
    </citation>
    <scope>IDENTIFICATION</scope>
</reference>
<feature type="domain" description="TNFR-Cys" evidence="11">
    <location>
        <begin position="3"/>
        <end position="40"/>
    </location>
</feature>
<keyword evidence="6" id="KW-1015">Disulfide bond</keyword>
<evidence type="ECO:0000256" key="6">
    <source>
        <dbReference type="ARBA" id="ARBA00023157"/>
    </source>
</evidence>
<evidence type="ECO:0000256" key="4">
    <source>
        <dbReference type="ARBA" id="ARBA00022989"/>
    </source>
</evidence>
<dbReference type="GeneTree" id="ENSGT00940000153259"/>
<dbReference type="InterPro" id="IPR047526">
    <property type="entry name" value="TNR19/27/EDAR"/>
</dbReference>
<evidence type="ECO:0000256" key="10">
    <source>
        <dbReference type="SAM" id="Phobius"/>
    </source>
</evidence>
<dbReference type="GO" id="GO:0043123">
    <property type="term" value="P:positive regulation of canonical NF-kappaB signal transduction"/>
    <property type="evidence" value="ECO:0007669"/>
    <property type="project" value="InterPro"/>
</dbReference>
<keyword evidence="4 10" id="KW-1133">Transmembrane helix</keyword>
<dbReference type="PROSITE" id="PS00652">
    <property type="entry name" value="TNFR_NGFR_1"/>
    <property type="match status" value="2"/>
</dbReference>
<accession>A0A3B3SQ35</accession>
<evidence type="ECO:0000256" key="3">
    <source>
        <dbReference type="ARBA" id="ARBA00022737"/>
    </source>
</evidence>
<keyword evidence="5 10" id="KW-0472">Membrane</keyword>
<evidence type="ECO:0000256" key="8">
    <source>
        <dbReference type="ARBA" id="ARBA00023180"/>
    </source>
</evidence>
<evidence type="ECO:0000259" key="11">
    <source>
        <dbReference type="PROSITE" id="PS00652"/>
    </source>
</evidence>
<feature type="transmembrane region" description="Helical" evidence="10">
    <location>
        <begin position="138"/>
        <end position="166"/>
    </location>
</feature>
<dbReference type="SMART" id="SM00208">
    <property type="entry name" value="TNFR"/>
    <property type="match status" value="2"/>
</dbReference>
<dbReference type="PANTHER" id="PTHR12120:SF1">
    <property type="entry name" value="TUMOR NECROSIS FACTOR RECEPTOR SUPERFAMILY MEMBER 19"/>
    <property type="match status" value="1"/>
</dbReference>
<keyword evidence="13" id="KW-1185">Reference proteome</keyword>
<dbReference type="AlphaFoldDB" id="A0A3B3SQ35"/>
<proteinExistence type="predicted"/>
<evidence type="ECO:0000313" key="13">
    <source>
        <dbReference type="Proteomes" id="UP000261540"/>
    </source>
</evidence>
<evidence type="ECO:0000313" key="12">
    <source>
        <dbReference type="Ensembl" id="ENSPKIP00000032812.1"/>
    </source>
</evidence>
<name>A0A3B3SQ35_9TELE</name>
<keyword evidence="3" id="KW-0677">Repeat</keyword>
<keyword evidence="7" id="KW-0675">Receptor</keyword>
<feature type="compositionally biased region" description="Polar residues" evidence="9">
    <location>
        <begin position="341"/>
        <end position="365"/>
    </location>
</feature>
<sequence>MHCLENQYFYNGECRTCHQCGPGLELSEECGYGSGGNAHCIHCGVRSYKEDWGHHNCKICLSCKQLNRQQILPCTARRNTVCGNCLPGFYSKTRIDGLQDLECMPCGATSGTESRCTRNKVVDTDINGNAETSPQRDVAAIAMCGTVVTMAIVLSLLLLVCIWHALLKKMFKVCREPQHHSEDSAIISNGEALVLNVEKDVQLSGFLPVSEDSATVDIPVALKSILHTRGVLENSETSSRSRSLDFQPLMRNSSCSQCSAQSVSHGSCDSSDGRDCFTGECPSLLKTDNKYCASDQQGGYWHAPIECTELDFRSDIVPDRSLTHVEMSTRTGFTEGDSEDVSQLQLKSGPNTNQQFSSGSFRRGI</sequence>
<organism evidence="12 13">
    <name type="scientific">Paramormyrops kingsleyae</name>
    <dbReference type="NCBI Taxonomy" id="1676925"/>
    <lineage>
        <taxon>Eukaryota</taxon>
        <taxon>Metazoa</taxon>
        <taxon>Chordata</taxon>
        <taxon>Craniata</taxon>
        <taxon>Vertebrata</taxon>
        <taxon>Euteleostomi</taxon>
        <taxon>Actinopterygii</taxon>
        <taxon>Neopterygii</taxon>
        <taxon>Teleostei</taxon>
        <taxon>Osteoglossocephala</taxon>
        <taxon>Osteoglossomorpha</taxon>
        <taxon>Osteoglossiformes</taxon>
        <taxon>Mormyridae</taxon>
        <taxon>Paramormyrops</taxon>
    </lineage>
</organism>
<keyword evidence="8" id="KW-0325">Glycoprotein</keyword>
<evidence type="ECO:0000256" key="5">
    <source>
        <dbReference type="ARBA" id="ARBA00023136"/>
    </source>
</evidence>
<comment type="subcellular location">
    <subcellularLocation>
        <location evidence="1">Membrane</location>
        <topology evidence="1">Single-pass membrane protein</topology>
    </subcellularLocation>
</comment>
<protein>
    <submittedName>
        <fullName evidence="12">Ectodysplasin A2 receptor</fullName>
    </submittedName>
</protein>
<feature type="region of interest" description="Disordered" evidence="9">
    <location>
        <begin position="330"/>
        <end position="365"/>
    </location>
</feature>